<gene>
    <name evidence="3" type="ORF">GJF90_23820</name>
</gene>
<keyword evidence="1" id="KW-1188">Viral release from host cell</keyword>
<feature type="non-terminal residue" evidence="3">
    <location>
        <position position="1"/>
    </location>
</feature>
<dbReference type="EMBL" id="DAAGHR010000039">
    <property type="protein sequence ID" value="HAB3106155.1"/>
    <property type="molecule type" value="Genomic_DNA"/>
</dbReference>
<feature type="domain" description="Terminase large subunit gp17-like C-terminal" evidence="2">
    <location>
        <begin position="4"/>
        <end position="68"/>
    </location>
</feature>
<dbReference type="Pfam" id="PF17289">
    <property type="entry name" value="Terminase_6C"/>
    <property type="match status" value="1"/>
</dbReference>
<comment type="caution">
    <text evidence="3">The sequence shown here is derived from an EMBL/GenBank/DDBJ whole genome shotgun (WGS) entry which is preliminary data.</text>
</comment>
<protein>
    <submittedName>
        <fullName evidence="3">Terminase</fullName>
    </submittedName>
</protein>
<dbReference type="Gene3D" id="3.30.420.280">
    <property type="match status" value="1"/>
</dbReference>
<reference evidence="3" key="1">
    <citation type="journal article" date="2018" name="Genome Biol.">
        <title>SKESA: strategic k-mer extension for scrupulous assemblies.</title>
        <authorList>
            <person name="Souvorov A."/>
            <person name="Agarwala R."/>
            <person name="Lipman D.J."/>
        </authorList>
    </citation>
    <scope>NUCLEOTIDE SEQUENCE</scope>
    <source>
        <strain evidence="3">ILBSalm5516265</strain>
    </source>
</reference>
<sequence length="86" mass="9367">RAKSVNPAVKDRVASVNKALESGRLMVNEQTCPVTARCLEQQAYDKNGIPDKTSGNDHQNDATGYPIAYEMPLVKPVSHIPVTFAL</sequence>
<accession>A0A6Y0F0I0</accession>
<evidence type="ECO:0000259" key="2">
    <source>
        <dbReference type="Pfam" id="PF17289"/>
    </source>
</evidence>
<proteinExistence type="predicted"/>
<organism evidence="3">
    <name type="scientific">Salmonella enteritidis</name>
    <dbReference type="NCBI Taxonomy" id="149539"/>
    <lineage>
        <taxon>Bacteria</taxon>
        <taxon>Pseudomonadati</taxon>
        <taxon>Pseudomonadota</taxon>
        <taxon>Gammaproteobacteria</taxon>
        <taxon>Enterobacterales</taxon>
        <taxon>Enterobacteriaceae</taxon>
        <taxon>Salmonella</taxon>
    </lineage>
</organism>
<evidence type="ECO:0000256" key="1">
    <source>
        <dbReference type="ARBA" id="ARBA00022612"/>
    </source>
</evidence>
<reference evidence="3" key="2">
    <citation type="submission" date="2019-02" db="EMBL/GenBank/DDBJ databases">
        <authorList>
            <consortium name="NCBI Pathogen Detection Project"/>
        </authorList>
    </citation>
    <scope>NUCLEOTIDE SEQUENCE</scope>
    <source>
        <strain evidence="3">ILBSalm5516265</strain>
    </source>
</reference>
<name>A0A6Y0F0I0_SALEN</name>
<dbReference type="AlphaFoldDB" id="A0A6Y0F0I0"/>
<evidence type="ECO:0000313" key="3">
    <source>
        <dbReference type="EMBL" id="HAB3106155.1"/>
    </source>
</evidence>
<dbReference type="InterPro" id="IPR035421">
    <property type="entry name" value="Terminase_6C"/>
</dbReference>